<dbReference type="PANTHER" id="PTHR30575:SF0">
    <property type="entry name" value="XAA-ARG DIPEPTIDASE"/>
    <property type="match status" value="1"/>
</dbReference>
<dbReference type="NCBIfam" id="TIGR01891">
    <property type="entry name" value="amidohydrolases"/>
    <property type="match status" value="1"/>
</dbReference>
<protein>
    <submittedName>
        <fullName evidence="3">M20 family metallopeptidase</fullName>
    </submittedName>
</protein>
<dbReference type="InterPro" id="IPR036264">
    <property type="entry name" value="Bact_exopeptidase_dim_dom"/>
</dbReference>
<evidence type="ECO:0000256" key="1">
    <source>
        <dbReference type="ARBA" id="ARBA00022801"/>
    </source>
</evidence>
<sequence length="467" mass="50185">MTTASVISDLIDKRSAGFISMSDSIWDMPELSFGEHHAAGLLIDALEKEGFRIERGVAGMPTAFVAEFGEDGPVIGLLGEYDALAALSQEAGVASRSPVEQGGSGHGCGHNLLGVGALMAAVAVKDYLHANGLRGRVRYYGCPAEEGGGGKVFMARAGLFDDLAFALTWHPGPAFGLKSYPALSLLQARFTFEGRAAHASWAPHLGRSALDALELMNVGVNFLREHMPPDARIHYAITNAGGLAANVVQADAESLYIVRSPVITDAKALFERVQAVAEGAALMTGTRMTVRVTQGYSNVLLNDELERAMYQSLEQLGPVPFDDIDRQLAGEIRETLTDEDVAFYERNFGPMGNSPLYDRIMPNERQNLSGTTDVGDVSWIVPTGQFWGACFAIGTPFHTWQLVAQGKSSAAHKGMVHTAKAMALTAVTMLEPERIDKARSEYLGRTGGKPYQCPISDDLMPEIPDHG</sequence>
<dbReference type="Gene3D" id="3.40.630.10">
    <property type="entry name" value="Zn peptidases"/>
    <property type="match status" value="2"/>
</dbReference>
<keyword evidence="4" id="KW-1185">Reference proteome</keyword>
<dbReference type="InterPro" id="IPR017439">
    <property type="entry name" value="Amidohydrolase"/>
</dbReference>
<gene>
    <name evidence="3" type="ORF">ACFFP0_24075</name>
</gene>
<dbReference type="Proteomes" id="UP001589692">
    <property type="component" value="Unassembled WGS sequence"/>
</dbReference>
<reference evidence="3 4" key="1">
    <citation type="submission" date="2024-09" db="EMBL/GenBank/DDBJ databases">
        <authorList>
            <person name="Sun Q."/>
            <person name="Mori K."/>
        </authorList>
    </citation>
    <scope>NUCLEOTIDE SEQUENCE [LARGE SCALE GENOMIC DNA]</scope>
    <source>
        <strain evidence="3 4">TBRC 4938</strain>
    </source>
</reference>
<evidence type="ECO:0000313" key="4">
    <source>
        <dbReference type="Proteomes" id="UP001589692"/>
    </source>
</evidence>
<proteinExistence type="predicted"/>
<dbReference type="PANTHER" id="PTHR30575">
    <property type="entry name" value="PEPTIDASE M20"/>
    <property type="match status" value="1"/>
</dbReference>
<dbReference type="InterPro" id="IPR011650">
    <property type="entry name" value="Peptidase_M20_dimer"/>
</dbReference>
<name>A0ABV6ARJ9_9HYPH</name>
<evidence type="ECO:0000259" key="2">
    <source>
        <dbReference type="Pfam" id="PF07687"/>
    </source>
</evidence>
<dbReference type="Gene3D" id="3.30.70.360">
    <property type="match status" value="1"/>
</dbReference>
<dbReference type="PIRSF" id="PIRSF037227">
    <property type="entry name" value="Aminobenzoyl-glu_utiliz_pB"/>
    <property type="match status" value="1"/>
</dbReference>
<evidence type="ECO:0000313" key="3">
    <source>
        <dbReference type="EMBL" id="MFB9951938.1"/>
    </source>
</evidence>
<feature type="domain" description="Peptidase M20 dimerisation" evidence="2">
    <location>
        <begin position="185"/>
        <end position="278"/>
    </location>
</feature>
<comment type="caution">
    <text evidence="3">The sequence shown here is derived from an EMBL/GenBank/DDBJ whole genome shotgun (WGS) entry which is preliminary data.</text>
</comment>
<dbReference type="EMBL" id="JBHMAA010000031">
    <property type="protein sequence ID" value="MFB9951938.1"/>
    <property type="molecule type" value="Genomic_DNA"/>
</dbReference>
<dbReference type="InterPro" id="IPR002933">
    <property type="entry name" value="Peptidase_M20"/>
</dbReference>
<dbReference type="SUPFAM" id="SSF55031">
    <property type="entry name" value="Bacterial exopeptidase dimerisation domain"/>
    <property type="match status" value="1"/>
</dbReference>
<dbReference type="Pfam" id="PF01546">
    <property type="entry name" value="Peptidase_M20"/>
    <property type="match status" value="1"/>
</dbReference>
<accession>A0ABV6ARJ9</accession>
<keyword evidence="1" id="KW-0378">Hydrolase</keyword>
<organism evidence="3 4">
    <name type="scientific">Rhizobium puerariae</name>
    <dbReference type="NCBI Taxonomy" id="1585791"/>
    <lineage>
        <taxon>Bacteria</taxon>
        <taxon>Pseudomonadati</taxon>
        <taxon>Pseudomonadota</taxon>
        <taxon>Alphaproteobacteria</taxon>
        <taxon>Hyphomicrobiales</taxon>
        <taxon>Rhizobiaceae</taxon>
        <taxon>Rhizobium/Agrobacterium group</taxon>
        <taxon>Rhizobium</taxon>
    </lineage>
</organism>
<dbReference type="CDD" id="cd05673">
    <property type="entry name" value="M20_Acy1L2_AbgB"/>
    <property type="match status" value="1"/>
</dbReference>
<dbReference type="Pfam" id="PF07687">
    <property type="entry name" value="M20_dimer"/>
    <property type="match status" value="1"/>
</dbReference>
<dbReference type="InterPro" id="IPR017145">
    <property type="entry name" value="Aminobenzoyl-glu_utiliz_pB"/>
</dbReference>
<dbReference type="RefSeq" id="WP_377264758.1">
    <property type="nucleotide sequence ID" value="NZ_JBHMAA010000031.1"/>
</dbReference>
<dbReference type="InterPro" id="IPR052030">
    <property type="entry name" value="Peptidase_M20/M20A_hydrolases"/>
</dbReference>
<dbReference type="SUPFAM" id="SSF53187">
    <property type="entry name" value="Zn-dependent exopeptidases"/>
    <property type="match status" value="1"/>
</dbReference>